<dbReference type="PROSITE" id="PS51819">
    <property type="entry name" value="VOC"/>
    <property type="match status" value="2"/>
</dbReference>
<feature type="domain" description="VOC" evidence="1">
    <location>
        <begin position="153"/>
        <end position="268"/>
    </location>
</feature>
<dbReference type="InterPro" id="IPR037523">
    <property type="entry name" value="VOC_core"/>
</dbReference>
<dbReference type="SUPFAM" id="SSF54593">
    <property type="entry name" value="Glyoxalase/Bleomycin resistance protein/Dihydroxybiphenyl dioxygenase"/>
    <property type="match status" value="2"/>
</dbReference>
<evidence type="ECO:0000259" key="1">
    <source>
        <dbReference type="PROSITE" id="PS51819"/>
    </source>
</evidence>
<dbReference type="RefSeq" id="WP_077547663.1">
    <property type="nucleotide sequence ID" value="NZ_JACHEJ010000007.1"/>
</dbReference>
<dbReference type="CDD" id="cd07247">
    <property type="entry name" value="SgaA_N_like"/>
    <property type="match status" value="2"/>
</dbReference>
<dbReference type="AlphaFoldDB" id="A0A7X0DFB5"/>
<reference evidence="2 3" key="1">
    <citation type="submission" date="2020-08" db="EMBL/GenBank/DDBJ databases">
        <title>Genomic Encyclopedia of Type Strains, Phase IV (KMG-IV): sequencing the most valuable type-strain genomes for metagenomic binning, comparative biology and taxonomic classification.</title>
        <authorList>
            <person name="Goeker M."/>
        </authorList>
    </citation>
    <scope>NUCLEOTIDE SEQUENCE [LARGE SCALE GENOMIC DNA]</scope>
    <source>
        <strain evidence="2 3">DSM 102134</strain>
    </source>
</reference>
<evidence type="ECO:0000313" key="3">
    <source>
        <dbReference type="Proteomes" id="UP000535501"/>
    </source>
</evidence>
<gene>
    <name evidence="2" type="ORF">HNQ75_002962</name>
</gene>
<name>A0A7X0DFB5_9HYPH</name>
<dbReference type="EMBL" id="JACHEJ010000007">
    <property type="protein sequence ID" value="MBB6180979.1"/>
    <property type="molecule type" value="Genomic_DNA"/>
</dbReference>
<dbReference type="PANTHER" id="PTHR33993:SF14">
    <property type="entry name" value="GB|AAF24581.1"/>
    <property type="match status" value="1"/>
</dbReference>
<keyword evidence="3" id="KW-1185">Reference proteome</keyword>
<dbReference type="InterPro" id="IPR004360">
    <property type="entry name" value="Glyas_Fos-R_dOase_dom"/>
</dbReference>
<comment type="caution">
    <text evidence="2">The sequence shown here is derived from an EMBL/GenBank/DDBJ whole genome shotgun (WGS) entry which is preliminary data.</text>
</comment>
<accession>A0A7X0DFB5</accession>
<feature type="domain" description="VOC" evidence="1">
    <location>
        <begin position="15"/>
        <end position="136"/>
    </location>
</feature>
<dbReference type="Gene3D" id="3.10.180.10">
    <property type="entry name" value="2,3-Dihydroxybiphenyl 1,2-Dioxygenase, domain 1"/>
    <property type="match status" value="2"/>
</dbReference>
<dbReference type="PANTHER" id="PTHR33993">
    <property type="entry name" value="GLYOXALASE-RELATED"/>
    <property type="match status" value="1"/>
</dbReference>
<protein>
    <recommendedName>
        <fullName evidence="1">VOC domain-containing protein</fullName>
    </recommendedName>
</protein>
<proteinExistence type="predicted"/>
<organism evidence="2 3">
    <name type="scientific">Pseudorhizobium flavum</name>
    <dbReference type="NCBI Taxonomy" id="1335061"/>
    <lineage>
        <taxon>Bacteria</taxon>
        <taxon>Pseudomonadati</taxon>
        <taxon>Pseudomonadota</taxon>
        <taxon>Alphaproteobacteria</taxon>
        <taxon>Hyphomicrobiales</taxon>
        <taxon>Rhizobiaceae</taxon>
        <taxon>Rhizobium/Agrobacterium group</taxon>
        <taxon>Pseudorhizobium</taxon>
    </lineage>
</organism>
<sequence>MLQTASETRSETHGKFIWCELMTSDTEAAGRFYSSVLGWSLNTMPMGEGDAYHLFQIGEGDKCPGIGGMMRIPTEMAGSMPPNWSGYVAVDDVDRTAREFEQNGGTVHRQPEDIPQVGRFAVVADPHGAVLNIMTPLPMDDMPPPPPEGAPGTVGWHELYAADLEEAFEFYSRIFGWTKDSDFDMGEMGAYRLFAEHGKQTGGMMKRPEEIPMPCWVYYFNVESVEAAIGRVRAGGGQVLNGPMEVPGSSWIAQCTDPQGAFFCLASMQK</sequence>
<dbReference type="InterPro" id="IPR029068">
    <property type="entry name" value="Glyas_Bleomycin-R_OHBP_Dase"/>
</dbReference>
<evidence type="ECO:0000313" key="2">
    <source>
        <dbReference type="EMBL" id="MBB6180979.1"/>
    </source>
</evidence>
<dbReference type="Pfam" id="PF00903">
    <property type="entry name" value="Glyoxalase"/>
    <property type="match status" value="2"/>
</dbReference>
<dbReference type="Proteomes" id="UP000535501">
    <property type="component" value="Unassembled WGS sequence"/>
</dbReference>
<dbReference type="InterPro" id="IPR052164">
    <property type="entry name" value="Anthracycline_SecMetBiosynth"/>
</dbReference>